<keyword evidence="3" id="KW-1185">Reference proteome</keyword>
<dbReference type="OrthoDB" id="5329749at2759"/>
<evidence type="ECO:0000313" key="3">
    <source>
        <dbReference type="Proteomes" id="UP000469558"/>
    </source>
</evidence>
<keyword evidence="1" id="KW-0812">Transmembrane</keyword>
<feature type="transmembrane region" description="Helical" evidence="1">
    <location>
        <begin position="6"/>
        <end position="29"/>
    </location>
</feature>
<dbReference type="AlphaFoldDB" id="A0A8T9CCW9"/>
<dbReference type="EMBL" id="QGMK01000243">
    <property type="protein sequence ID" value="TVY83032.1"/>
    <property type="molecule type" value="Genomic_DNA"/>
</dbReference>
<keyword evidence="1" id="KW-0472">Membrane</keyword>
<sequence length="208" mass="23608">MAQDSPLSIAGSLTGILTFVFAVIAGFYARAISLRSAIDTQAEVSSALEKIDFLETETDMLNSAFLASQIRHPDRTYGKGDFKYFQGLYGQSLNRMRKMDRELSKSAALVTGGNRYDKISRVKTAAAWMSARNQMHKDIEERKAESHRIFQIQLAMLSAKIDELSYHQSHHNHNCNIVLEEIGSLQRYLLQVFFPRAGVRNEMRRVLC</sequence>
<protein>
    <submittedName>
        <fullName evidence="2">Uncharacterized protein</fullName>
    </submittedName>
</protein>
<evidence type="ECO:0000256" key="1">
    <source>
        <dbReference type="SAM" id="Phobius"/>
    </source>
</evidence>
<comment type="caution">
    <text evidence="2">The sequence shown here is derived from an EMBL/GenBank/DDBJ whole genome shotgun (WGS) entry which is preliminary data.</text>
</comment>
<dbReference type="Proteomes" id="UP000469558">
    <property type="component" value="Unassembled WGS sequence"/>
</dbReference>
<proteinExistence type="predicted"/>
<organism evidence="2 3">
    <name type="scientific">Lachnellula suecica</name>
    <dbReference type="NCBI Taxonomy" id="602035"/>
    <lineage>
        <taxon>Eukaryota</taxon>
        <taxon>Fungi</taxon>
        <taxon>Dikarya</taxon>
        <taxon>Ascomycota</taxon>
        <taxon>Pezizomycotina</taxon>
        <taxon>Leotiomycetes</taxon>
        <taxon>Helotiales</taxon>
        <taxon>Lachnaceae</taxon>
        <taxon>Lachnellula</taxon>
    </lineage>
</organism>
<name>A0A8T9CCW9_9HELO</name>
<evidence type="ECO:0000313" key="2">
    <source>
        <dbReference type="EMBL" id="TVY83032.1"/>
    </source>
</evidence>
<accession>A0A8T9CCW9</accession>
<reference evidence="2 3" key="1">
    <citation type="submission" date="2018-05" db="EMBL/GenBank/DDBJ databases">
        <title>Genome sequencing and assembly of the regulated plant pathogen Lachnellula willkommii and related sister species for the development of diagnostic species identification markers.</title>
        <authorList>
            <person name="Giroux E."/>
            <person name="Bilodeau G."/>
        </authorList>
    </citation>
    <scope>NUCLEOTIDE SEQUENCE [LARGE SCALE GENOMIC DNA]</scope>
    <source>
        <strain evidence="2 3">CBS 268.59</strain>
    </source>
</reference>
<gene>
    <name evidence="2" type="ORF">LSUE1_G003764</name>
</gene>
<keyword evidence="1" id="KW-1133">Transmembrane helix</keyword>